<protein>
    <submittedName>
        <fullName evidence="2">Uncharacterized protein</fullName>
    </submittedName>
</protein>
<proteinExistence type="predicted"/>
<sequence length="106" mass="11958">MGIWGSVLGAGVFTYIPYTSFYALYIFSGIAFSPIYGLIFGFVYGFTRALTPLIYVVLRNNQVIKGDNDPTNILNLRGFNKPINIIVLFMLLLYSVITMIIIYINN</sequence>
<gene>
    <name evidence="2" type="ORF">GCM10011409_22860</name>
</gene>
<evidence type="ECO:0000313" key="3">
    <source>
        <dbReference type="Proteomes" id="UP000621492"/>
    </source>
</evidence>
<reference evidence="2" key="1">
    <citation type="journal article" date="2014" name="Int. J. Syst. Evol. Microbiol.">
        <title>Complete genome sequence of Corynebacterium casei LMG S-19264T (=DSM 44701T), isolated from a smear-ripened cheese.</title>
        <authorList>
            <consortium name="US DOE Joint Genome Institute (JGI-PGF)"/>
            <person name="Walter F."/>
            <person name="Albersmeier A."/>
            <person name="Kalinowski J."/>
            <person name="Ruckert C."/>
        </authorList>
    </citation>
    <scope>NUCLEOTIDE SEQUENCE</scope>
    <source>
        <strain evidence="2">CGMCC 1.15454</strain>
    </source>
</reference>
<dbReference type="AlphaFoldDB" id="A0A9W5TXX9"/>
<name>A0A9W5TXX9_9BACI</name>
<reference evidence="2" key="2">
    <citation type="submission" date="2020-09" db="EMBL/GenBank/DDBJ databases">
        <authorList>
            <person name="Sun Q."/>
            <person name="Zhou Y."/>
        </authorList>
    </citation>
    <scope>NUCLEOTIDE SEQUENCE</scope>
    <source>
        <strain evidence="2">CGMCC 1.15454</strain>
    </source>
</reference>
<dbReference type="Proteomes" id="UP000621492">
    <property type="component" value="Unassembled WGS sequence"/>
</dbReference>
<feature type="transmembrane region" description="Helical" evidence="1">
    <location>
        <begin position="83"/>
        <end position="104"/>
    </location>
</feature>
<keyword evidence="1" id="KW-0472">Membrane</keyword>
<keyword evidence="3" id="KW-1185">Reference proteome</keyword>
<evidence type="ECO:0000313" key="2">
    <source>
        <dbReference type="EMBL" id="GGB44700.1"/>
    </source>
</evidence>
<evidence type="ECO:0000256" key="1">
    <source>
        <dbReference type="SAM" id="Phobius"/>
    </source>
</evidence>
<keyword evidence="1" id="KW-1133">Transmembrane helix</keyword>
<comment type="caution">
    <text evidence="2">The sequence shown here is derived from an EMBL/GenBank/DDBJ whole genome shotgun (WGS) entry which is preliminary data.</text>
</comment>
<accession>A0A9W5TXX9</accession>
<keyword evidence="1" id="KW-0812">Transmembrane</keyword>
<dbReference type="EMBL" id="BMJD01000016">
    <property type="protein sequence ID" value="GGB44700.1"/>
    <property type="molecule type" value="Genomic_DNA"/>
</dbReference>
<organism evidence="2 3">
    <name type="scientific">Lentibacillus populi</name>
    <dbReference type="NCBI Taxonomy" id="1827502"/>
    <lineage>
        <taxon>Bacteria</taxon>
        <taxon>Bacillati</taxon>
        <taxon>Bacillota</taxon>
        <taxon>Bacilli</taxon>
        <taxon>Bacillales</taxon>
        <taxon>Bacillaceae</taxon>
        <taxon>Lentibacillus</taxon>
    </lineage>
</organism>